<dbReference type="AlphaFoldDB" id="A0A7W2EAB7"/>
<organism evidence="3 4">
    <name type="scientific">Corynebacterium haemomassiliense</name>
    <dbReference type="NCBI Taxonomy" id="2754726"/>
    <lineage>
        <taxon>Bacteria</taxon>
        <taxon>Bacillati</taxon>
        <taxon>Actinomycetota</taxon>
        <taxon>Actinomycetes</taxon>
        <taxon>Mycobacteriales</taxon>
        <taxon>Corynebacteriaceae</taxon>
        <taxon>Corynebacterium</taxon>
    </lineage>
</organism>
<dbReference type="GO" id="GO:0003677">
    <property type="term" value="F:DNA binding"/>
    <property type="evidence" value="ECO:0007669"/>
    <property type="project" value="UniProtKB-KW"/>
</dbReference>
<protein>
    <submittedName>
        <fullName evidence="3">DNA-binding protein</fullName>
    </submittedName>
</protein>
<proteinExistence type="predicted"/>
<feature type="domain" description="Rv2175c C-terminal" evidence="1">
    <location>
        <begin position="75"/>
        <end position="128"/>
    </location>
</feature>
<name>A0A7W2EAB7_9CORY</name>
<dbReference type="EMBL" id="JACDTZ010000001">
    <property type="protein sequence ID" value="MBA5244081.1"/>
    <property type="molecule type" value="Genomic_DNA"/>
</dbReference>
<keyword evidence="3" id="KW-0238">DNA-binding</keyword>
<dbReference type="InterPro" id="IPR048576">
    <property type="entry name" value="Rv2175c_wHTH"/>
</dbReference>
<feature type="domain" description="DNA-binding protein Rv2175c wHTH" evidence="2">
    <location>
        <begin position="19"/>
        <end position="67"/>
    </location>
</feature>
<accession>A0A7W2EAB7</accession>
<evidence type="ECO:0000313" key="3">
    <source>
        <dbReference type="EMBL" id="MBA5244081.1"/>
    </source>
</evidence>
<dbReference type="Proteomes" id="UP000523682">
    <property type="component" value="Unassembled WGS sequence"/>
</dbReference>
<dbReference type="RefSeq" id="WP_181888747.1">
    <property type="nucleotide sequence ID" value="NZ_CAUPJD010000005.1"/>
</dbReference>
<keyword evidence="4" id="KW-1185">Reference proteome</keyword>
<evidence type="ECO:0000259" key="2">
    <source>
        <dbReference type="Pfam" id="PF21531"/>
    </source>
</evidence>
<dbReference type="InterPro" id="IPR041098">
    <property type="entry name" value="Rv2175c_C"/>
</dbReference>
<sequence>MCTRVESPTVSAQTNLEQLLIDETLLPFPDVAEKLGVPVTKVHDYIGAKKLVHYVKDGKKVVPASLLGEDGLSKFVSGAITVLFDGGYDADEILAFLFTPDDSLPGRPVDALHGQKAREVIRRAQAMAF</sequence>
<evidence type="ECO:0000259" key="1">
    <source>
        <dbReference type="Pfam" id="PF18367"/>
    </source>
</evidence>
<gene>
    <name evidence="3" type="ORF">H0193_04490</name>
</gene>
<evidence type="ECO:0000313" key="4">
    <source>
        <dbReference type="Proteomes" id="UP000523682"/>
    </source>
</evidence>
<reference evidence="3 4" key="1">
    <citation type="submission" date="2020-07" db="EMBL/GenBank/DDBJ databases">
        <title>Draft genome and description of Corynebacterium haemomassiliense strain Marseile-Q3615 sp. nov.</title>
        <authorList>
            <person name="Boxberger M."/>
            <person name="La Scola B."/>
        </authorList>
    </citation>
    <scope>NUCLEOTIDE SEQUENCE [LARGE SCALE GENOMIC DNA]</scope>
    <source>
        <strain evidence="3 4">Marseille-Q3615</strain>
    </source>
</reference>
<comment type="caution">
    <text evidence="3">The sequence shown here is derived from an EMBL/GenBank/DDBJ whole genome shotgun (WGS) entry which is preliminary data.</text>
</comment>
<dbReference type="Pfam" id="PF21531">
    <property type="entry name" value="Rv2175c_wHTH"/>
    <property type="match status" value="1"/>
</dbReference>
<dbReference type="Pfam" id="PF18367">
    <property type="entry name" value="Rv2175c_C"/>
    <property type="match status" value="1"/>
</dbReference>